<evidence type="ECO:0000256" key="1">
    <source>
        <dbReference type="ARBA" id="ARBA00022741"/>
    </source>
</evidence>
<dbReference type="InterPro" id="IPR001650">
    <property type="entry name" value="Helicase_C-like"/>
</dbReference>
<dbReference type="Pfam" id="PF00271">
    <property type="entry name" value="Helicase_C"/>
    <property type="match status" value="1"/>
</dbReference>
<keyword evidence="3 5" id="KW-0067">ATP-binding</keyword>
<name>A0ABR3V1K3_9PEZI</name>
<feature type="domain" description="Helicase C-terminal" evidence="7">
    <location>
        <begin position="1"/>
        <end position="107"/>
    </location>
</feature>
<dbReference type="PANTHER" id="PTHR24031">
    <property type="entry name" value="RNA HELICASE"/>
    <property type="match status" value="1"/>
</dbReference>
<evidence type="ECO:0000256" key="6">
    <source>
        <dbReference type="SAM" id="MobiDB-lite"/>
    </source>
</evidence>
<feature type="region of interest" description="Disordered" evidence="6">
    <location>
        <begin position="176"/>
        <end position="236"/>
    </location>
</feature>
<dbReference type="InterPro" id="IPR027417">
    <property type="entry name" value="P-loop_NTPase"/>
</dbReference>
<evidence type="ECO:0000256" key="2">
    <source>
        <dbReference type="ARBA" id="ARBA00022801"/>
    </source>
</evidence>
<comment type="function">
    <text evidence="5">RNA helicase.</text>
</comment>
<keyword evidence="9" id="KW-1185">Reference proteome</keyword>
<organism evidence="8 9">
    <name type="scientific">Phialemonium thermophilum</name>
    <dbReference type="NCBI Taxonomy" id="223376"/>
    <lineage>
        <taxon>Eukaryota</taxon>
        <taxon>Fungi</taxon>
        <taxon>Dikarya</taxon>
        <taxon>Ascomycota</taxon>
        <taxon>Pezizomycotina</taxon>
        <taxon>Sordariomycetes</taxon>
        <taxon>Sordariomycetidae</taxon>
        <taxon>Cephalothecales</taxon>
        <taxon>Cephalothecaceae</taxon>
        <taxon>Phialemonium</taxon>
    </lineage>
</organism>
<accession>A0ABR3V1K3</accession>
<evidence type="ECO:0000256" key="3">
    <source>
        <dbReference type="ARBA" id="ARBA00022840"/>
    </source>
</evidence>
<dbReference type="Proteomes" id="UP001586593">
    <property type="component" value="Unassembled WGS sequence"/>
</dbReference>
<dbReference type="EC" id="3.6.4.13" evidence="5"/>
<dbReference type="CDD" id="cd18787">
    <property type="entry name" value="SF2_C_DEAD"/>
    <property type="match status" value="1"/>
</dbReference>
<evidence type="ECO:0000313" key="9">
    <source>
        <dbReference type="Proteomes" id="UP001586593"/>
    </source>
</evidence>
<keyword evidence="1 5" id="KW-0547">Nucleotide-binding</keyword>
<reference evidence="8 9" key="1">
    <citation type="journal article" date="2024" name="Commun. Biol.">
        <title>Comparative genomic analysis of thermophilic fungi reveals convergent evolutionary adaptations and gene losses.</title>
        <authorList>
            <person name="Steindorff A.S."/>
            <person name="Aguilar-Pontes M.V."/>
            <person name="Robinson A.J."/>
            <person name="Andreopoulos B."/>
            <person name="LaButti K."/>
            <person name="Kuo A."/>
            <person name="Mondo S."/>
            <person name="Riley R."/>
            <person name="Otillar R."/>
            <person name="Haridas S."/>
            <person name="Lipzen A."/>
            <person name="Grimwood J."/>
            <person name="Schmutz J."/>
            <person name="Clum A."/>
            <person name="Reid I.D."/>
            <person name="Moisan M.C."/>
            <person name="Butler G."/>
            <person name="Nguyen T.T.M."/>
            <person name="Dewar K."/>
            <person name="Conant G."/>
            <person name="Drula E."/>
            <person name="Henrissat B."/>
            <person name="Hansel C."/>
            <person name="Singer S."/>
            <person name="Hutchinson M.I."/>
            <person name="de Vries R.P."/>
            <person name="Natvig D.O."/>
            <person name="Powell A.J."/>
            <person name="Tsang A."/>
            <person name="Grigoriev I.V."/>
        </authorList>
    </citation>
    <scope>NUCLEOTIDE SEQUENCE [LARGE SCALE GENOMIC DNA]</scope>
    <source>
        <strain evidence="8 9">ATCC 24622</strain>
    </source>
</reference>
<sequence length="236" mass="24003">MHSRMSQPARNRTVEEFKAAASGVLFASDVVGRGMDFPDIGLVVQVGLPSDKEQYVHRVGRTGRAGKLGRAVMVLIPEERRFVQKNPEFPIRNASLPDIEGTRSRQIIDQALANVPEAAKVQAYVSFLGFTKTLTKVHGLPAAGVVALANRYAASLGLASPPVLEAQTVGKMGLKGVPGLNVRSGGGGGGGGGGGRRGRGGGRGAGAGAGGGGGGGNGGGAPGGQPNKKRTFSKRD</sequence>
<proteinExistence type="inferred from homology"/>
<dbReference type="SUPFAM" id="SSF52540">
    <property type="entry name" value="P-loop containing nucleoside triphosphate hydrolases"/>
    <property type="match status" value="1"/>
</dbReference>
<comment type="caution">
    <text evidence="8">The sequence shown here is derived from an EMBL/GenBank/DDBJ whole genome shotgun (WGS) entry which is preliminary data.</text>
</comment>
<comment type="domain">
    <text evidence="5">The Q motif is unique to and characteristic of the DEAD box family of RNA helicases and controls ATP binding and hydrolysis.</text>
</comment>
<dbReference type="Gene3D" id="3.40.50.300">
    <property type="entry name" value="P-loop containing nucleotide triphosphate hydrolases"/>
    <property type="match status" value="1"/>
</dbReference>
<gene>
    <name evidence="8" type="ORF">VTK73DRAFT_5471</name>
</gene>
<evidence type="ECO:0000256" key="5">
    <source>
        <dbReference type="RuleBase" id="RU365068"/>
    </source>
</evidence>
<evidence type="ECO:0000259" key="7">
    <source>
        <dbReference type="PROSITE" id="PS51194"/>
    </source>
</evidence>
<comment type="catalytic activity">
    <reaction evidence="5">
        <text>ATP + H2O = ADP + phosphate + H(+)</text>
        <dbReference type="Rhea" id="RHEA:13065"/>
        <dbReference type="ChEBI" id="CHEBI:15377"/>
        <dbReference type="ChEBI" id="CHEBI:15378"/>
        <dbReference type="ChEBI" id="CHEBI:30616"/>
        <dbReference type="ChEBI" id="CHEBI:43474"/>
        <dbReference type="ChEBI" id="CHEBI:456216"/>
        <dbReference type="EC" id="3.6.4.13"/>
    </reaction>
</comment>
<dbReference type="EMBL" id="JAZHXJ010003044">
    <property type="protein sequence ID" value="KAL1835665.1"/>
    <property type="molecule type" value="Genomic_DNA"/>
</dbReference>
<evidence type="ECO:0000313" key="8">
    <source>
        <dbReference type="EMBL" id="KAL1835665.1"/>
    </source>
</evidence>
<keyword evidence="5" id="KW-0347">Helicase</keyword>
<protein>
    <recommendedName>
        <fullName evidence="5">ATP-dependent RNA helicase</fullName>
        <ecNumber evidence="5">3.6.4.13</ecNumber>
    </recommendedName>
</protein>
<evidence type="ECO:0000256" key="4">
    <source>
        <dbReference type="ARBA" id="ARBA00022884"/>
    </source>
</evidence>
<dbReference type="PROSITE" id="PS51194">
    <property type="entry name" value="HELICASE_CTER"/>
    <property type="match status" value="1"/>
</dbReference>
<feature type="compositionally biased region" description="Basic residues" evidence="6">
    <location>
        <begin position="227"/>
        <end position="236"/>
    </location>
</feature>
<feature type="compositionally biased region" description="Gly residues" evidence="6">
    <location>
        <begin position="184"/>
        <end position="223"/>
    </location>
</feature>
<dbReference type="SMART" id="SM00490">
    <property type="entry name" value="HELICc"/>
    <property type="match status" value="1"/>
</dbReference>
<keyword evidence="2 5" id="KW-0378">Hydrolase</keyword>
<comment type="similarity">
    <text evidence="5">Belongs to the DEAD box helicase family.</text>
</comment>
<keyword evidence="4 5" id="KW-0694">RNA-binding</keyword>